<evidence type="ECO:0000313" key="3">
    <source>
        <dbReference type="EMBL" id="SFJ31501.1"/>
    </source>
</evidence>
<dbReference type="EMBL" id="FORP01000004">
    <property type="protein sequence ID" value="SFJ31501.1"/>
    <property type="molecule type" value="Genomic_DNA"/>
</dbReference>
<dbReference type="AlphaFoldDB" id="A0A1I3QDR9"/>
<evidence type="ECO:0000313" key="4">
    <source>
        <dbReference type="Proteomes" id="UP000199025"/>
    </source>
</evidence>
<organism evidence="3 4">
    <name type="scientific">Amycolatopsis sacchari</name>
    <dbReference type="NCBI Taxonomy" id="115433"/>
    <lineage>
        <taxon>Bacteria</taxon>
        <taxon>Bacillati</taxon>
        <taxon>Actinomycetota</taxon>
        <taxon>Actinomycetes</taxon>
        <taxon>Pseudonocardiales</taxon>
        <taxon>Pseudonocardiaceae</taxon>
        <taxon>Amycolatopsis</taxon>
    </lineage>
</organism>
<keyword evidence="4" id="KW-1185">Reference proteome</keyword>
<evidence type="ECO:0008006" key="5">
    <source>
        <dbReference type="Google" id="ProtNLM"/>
    </source>
</evidence>
<dbReference type="Proteomes" id="UP000199025">
    <property type="component" value="Unassembled WGS sequence"/>
</dbReference>
<feature type="signal peptide" evidence="2">
    <location>
        <begin position="1"/>
        <end position="25"/>
    </location>
</feature>
<keyword evidence="1" id="KW-0472">Membrane</keyword>
<dbReference type="OrthoDB" id="4336304at2"/>
<feature type="transmembrane region" description="Helical" evidence="1">
    <location>
        <begin position="281"/>
        <end position="304"/>
    </location>
</feature>
<dbReference type="RefSeq" id="WP_091505463.1">
    <property type="nucleotide sequence ID" value="NZ_CBDRCA010000014.1"/>
</dbReference>
<evidence type="ECO:0000256" key="1">
    <source>
        <dbReference type="SAM" id="Phobius"/>
    </source>
</evidence>
<keyword evidence="1" id="KW-0812">Transmembrane</keyword>
<reference evidence="3 4" key="1">
    <citation type="submission" date="2016-10" db="EMBL/GenBank/DDBJ databases">
        <authorList>
            <person name="de Groot N.N."/>
        </authorList>
    </citation>
    <scope>NUCLEOTIDE SEQUENCE [LARGE SCALE GENOMIC DNA]</scope>
    <source>
        <strain evidence="3 4">DSM 44468</strain>
    </source>
</reference>
<keyword evidence="2" id="KW-0732">Signal</keyword>
<accession>A0A1I3QDR9</accession>
<protein>
    <recommendedName>
        <fullName evidence="5">DUF916 domain-containing protein</fullName>
    </recommendedName>
</protein>
<keyword evidence="1" id="KW-1133">Transmembrane helix</keyword>
<name>A0A1I3QDR9_9PSEU</name>
<gene>
    <name evidence="3" type="ORF">SAMN05421835_104270</name>
</gene>
<sequence length="319" mass="32676">MPVFARAAVVALLALAVSAPLPASAQEDVPWTVSTAANDFGADRENYRYTVEPGDLLDDALVVANRGAQPLDLAVYSADGFTTKTGQLDLVTKDTPSTGVGAWVRPAVDHVTVAPGQSTEVPFTVAVPESASSGDHAGGIVTSLTQGGVERRVGIRVQLRVGGGLAPALAVEDLAVHYSGSAFGEGDATLTYTIRNTGNAIVAARQTASVSGPFGAWRTDAAPIGDSPQLLPGETWPVSVPVSGVVPSVLVTGSVTLVPLLTDAAGSITPLESVETTAEGWAVPWLLLVLVVVIGAGLILWRLVPAAGKRRQREAHAAA</sequence>
<dbReference type="STRING" id="115433.SAMN05421835_104270"/>
<evidence type="ECO:0000256" key="2">
    <source>
        <dbReference type="SAM" id="SignalP"/>
    </source>
</evidence>
<proteinExistence type="predicted"/>
<feature type="chain" id="PRO_5011796246" description="DUF916 domain-containing protein" evidence="2">
    <location>
        <begin position="26"/>
        <end position="319"/>
    </location>
</feature>